<dbReference type="InterPro" id="IPR002173">
    <property type="entry name" value="Carboh/pur_kinase_PfkB_CS"/>
</dbReference>
<dbReference type="EMBL" id="BMXP01000003">
    <property type="protein sequence ID" value="GGW84852.1"/>
    <property type="molecule type" value="Genomic_DNA"/>
</dbReference>
<dbReference type="SUPFAM" id="SSF53613">
    <property type="entry name" value="Ribokinase-like"/>
    <property type="match status" value="1"/>
</dbReference>
<sequence length="336" mass="35572">MKPVICFGEALIDFLHVNTQTQAPLSLPEFRQYPGGAPANAAVAVARLGGDARFAGQVGDDPFGAFLGNALNAYGVNTDTLLTHPSAKTALAFVVLDETGDRHFSFHRHETADLLIEASQISPAWLPDNGIVHMCSNTLTAKPASQCTESLARQAAERGLLVSFDVNLRHNLWPGHQIDRDRVNALVHQAHLVKFSAEELAFLANGEESAYLATCLSATCDLILVTDGPAPVRIITAQGEVSLTPPDVNAVDTTAGGDAFVGGLLFALSHFLDITPVLNSQAQLEQVVTFAAHCGARAVTRQGAFTSLPSLHDITNALTESAQSLSLLPFATTEAS</sequence>
<dbReference type="PROSITE" id="PS00584">
    <property type="entry name" value="PFKB_KINASES_2"/>
    <property type="match status" value="1"/>
</dbReference>
<reference evidence="7" key="2">
    <citation type="submission" date="2020-09" db="EMBL/GenBank/DDBJ databases">
        <authorList>
            <person name="Sun Q."/>
            <person name="Kim S."/>
        </authorList>
    </citation>
    <scope>NUCLEOTIDE SEQUENCE</scope>
    <source>
        <strain evidence="7">KCTC 22164</strain>
    </source>
</reference>
<name>A0A918JM40_9ALTE</name>
<dbReference type="Gene3D" id="3.40.1190.20">
    <property type="match status" value="1"/>
</dbReference>
<dbReference type="PANTHER" id="PTHR43085">
    <property type="entry name" value="HEXOKINASE FAMILY MEMBER"/>
    <property type="match status" value="1"/>
</dbReference>
<evidence type="ECO:0000313" key="8">
    <source>
        <dbReference type="Proteomes" id="UP000631300"/>
    </source>
</evidence>
<organism evidence="7 8">
    <name type="scientific">Alteromonas halophila</name>
    <dbReference type="NCBI Taxonomy" id="516698"/>
    <lineage>
        <taxon>Bacteria</taxon>
        <taxon>Pseudomonadati</taxon>
        <taxon>Pseudomonadota</taxon>
        <taxon>Gammaproteobacteria</taxon>
        <taxon>Alteromonadales</taxon>
        <taxon>Alteromonadaceae</taxon>
        <taxon>Alteromonas/Salinimonas group</taxon>
        <taxon>Alteromonas</taxon>
    </lineage>
</organism>
<evidence type="ECO:0000256" key="1">
    <source>
        <dbReference type="ARBA" id="ARBA00010688"/>
    </source>
</evidence>
<evidence type="ECO:0000256" key="3">
    <source>
        <dbReference type="ARBA" id="ARBA00022741"/>
    </source>
</evidence>
<dbReference type="AlphaFoldDB" id="A0A918JM40"/>
<evidence type="ECO:0000256" key="2">
    <source>
        <dbReference type="ARBA" id="ARBA00022679"/>
    </source>
</evidence>
<comment type="caution">
    <text evidence="7">The sequence shown here is derived from an EMBL/GenBank/DDBJ whole genome shotgun (WGS) entry which is preliminary data.</text>
</comment>
<comment type="similarity">
    <text evidence="1">Belongs to the carbohydrate kinase PfkB family.</text>
</comment>
<keyword evidence="2" id="KW-0808">Transferase</keyword>
<dbReference type="CDD" id="cd01167">
    <property type="entry name" value="bac_FRK"/>
    <property type="match status" value="1"/>
</dbReference>
<evidence type="ECO:0000259" key="6">
    <source>
        <dbReference type="Pfam" id="PF00294"/>
    </source>
</evidence>
<protein>
    <submittedName>
        <fullName evidence="7">Fructokinase</fullName>
    </submittedName>
</protein>
<dbReference type="InterPro" id="IPR050306">
    <property type="entry name" value="PfkB_Carbo_kinase"/>
</dbReference>
<accession>A0A918JM40</accession>
<keyword evidence="4" id="KW-0418">Kinase</keyword>
<proteinExistence type="inferred from homology"/>
<dbReference type="RefSeq" id="WP_189405598.1">
    <property type="nucleotide sequence ID" value="NZ_BMXP01000003.1"/>
</dbReference>
<dbReference type="Proteomes" id="UP000631300">
    <property type="component" value="Unassembled WGS sequence"/>
</dbReference>
<keyword evidence="3" id="KW-0547">Nucleotide-binding</keyword>
<dbReference type="InterPro" id="IPR029056">
    <property type="entry name" value="Ribokinase-like"/>
</dbReference>
<evidence type="ECO:0000256" key="4">
    <source>
        <dbReference type="ARBA" id="ARBA00022777"/>
    </source>
</evidence>
<dbReference type="GO" id="GO:0005524">
    <property type="term" value="F:ATP binding"/>
    <property type="evidence" value="ECO:0007669"/>
    <property type="project" value="UniProtKB-KW"/>
</dbReference>
<dbReference type="InterPro" id="IPR011611">
    <property type="entry name" value="PfkB_dom"/>
</dbReference>
<dbReference type="Pfam" id="PF00294">
    <property type="entry name" value="PfkB"/>
    <property type="match status" value="1"/>
</dbReference>
<dbReference type="PANTHER" id="PTHR43085:SF1">
    <property type="entry name" value="PSEUDOURIDINE KINASE-RELATED"/>
    <property type="match status" value="1"/>
</dbReference>
<reference evidence="7" key="1">
    <citation type="journal article" date="2014" name="Int. J. Syst. Evol. Microbiol.">
        <title>Complete genome sequence of Corynebacterium casei LMG S-19264T (=DSM 44701T), isolated from a smear-ripened cheese.</title>
        <authorList>
            <consortium name="US DOE Joint Genome Institute (JGI-PGF)"/>
            <person name="Walter F."/>
            <person name="Albersmeier A."/>
            <person name="Kalinowski J."/>
            <person name="Ruckert C."/>
        </authorList>
    </citation>
    <scope>NUCLEOTIDE SEQUENCE</scope>
    <source>
        <strain evidence="7">KCTC 22164</strain>
    </source>
</reference>
<keyword evidence="8" id="KW-1185">Reference proteome</keyword>
<feature type="domain" description="Carbohydrate kinase PfkB" evidence="6">
    <location>
        <begin position="2"/>
        <end position="310"/>
    </location>
</feature>
<dbReference type="GO" id="GO:0016301">
    <property type="term" value="F:kinase activity"/>
    <property type="evidence" value="ECO:0007669"/>
    <property type="project" value="UniProtKB-KW"/>
</dbReference>
<evidence type="ECO:0000256" key="5">
    <source>
        <dbReference type="ARBA" id="ARBA00022840"/>
    </source>
</evidence>
<keyword evidence="5" id="KW-0067">ATP-binding</keyword>
<evidence type="ECO:0000313" key="7">
    <source>
        <dbReference type="EMBL" id="GGW84852.1"/>
    </source>
</evidence>
<gene>
    <name evidence="7" type="primary">scrK</name>
    <name evidence="7" type="ORF">GCM10007391_18280</name>
</gene>